<dbReference type="InterPro" id="IPR048502">
    <property type="entry name" value="NamZ_N"/>
</dbReference>
<dbReference type="Proteomes" id="UP000216035">
    <property type="component" value="Unassembled WGS sequence"/>
</dbReference>
<evidence type="ECO:0008006" key="5">
    <source>
        <dbReference type="Google" id="ProtNLM"/>
    </source>
</evidence>
<accession>A0A255ZU58</accession>
<evidence type="ECO:0000313" key="3">
    <source>
        <dbReference type="EMBL" id="OYQ45067.1"/>
    </source>
</evidence>
<dbReference type="Pfam" id="PF20732">
    <property type="entry name" value="NamZ_C"/>
    <property type="match status" value="1"/>
</dbReference>
<name>A0A255ZU58_9FLAO</name>
<dbReference type="Gene3D" id="3.90.1150.140">
    <property type="match status" value="1"/>
</dbReference>
<keyword evidence="4" id="KW-1185">Reference proteome</keyword>
<dbReference type="PANTHER" id="PTHR42915:SF1">
    <property type="entry name" value="PEPTIDOGLYCAN BETA-N-ACETYLMURAMIDASE NAMZ"/>
    <property type="match status" value="1"/>
</dbReference>
<evidence type="ECO:0000259" key="2">
    <source>
        <dbReference type="Pfam" id="PF20732"/>
    </source>
</evidence>
<dbReference type="PANTHER" id="PTHR42915">
    <property type="entry name" value="HYPOTHETICAL 460 KDA PROTEIN IN FEUA-SIGW INTERGENIC REGION [PRECURSOR]"/>
    <property type="match status" value="1"/>
</dbReference>
<evidence type="ECO:0000259" key="1">
    <source>
        <dbReference type="Pfam" id="PF07075"/>
    </source>
</evidence>
<proteinExistence type="predicted"/>
<feature type="domain" description="Peptidoglycan beta-N-acetylmuramidase NamZ N-terminal" evidence="1">
    <location>
        <begin position="62"/>
        <end position="259"/>
    </location>
</feature>
<dbReference type="OrthoDB" id="9801061at2"/>
<gene>
    <name evidence="3" type="ORF">CHX27_06780</name>
</gene>
<dbReference type="Pfam" id="PF07075">
    <property type="entry name" value="NamZ_N"/>
    <property type="match status" value="1"/>
</dbReference>
<protein>
    <recommendedName>
        <fullName evidence="5">DUF1343 domain-containing protein</fullName>
    </recommendedName>
</protein>
<comment type="caution">
    <text evidence="3">The sequence shown here is derived from an EMBL/GenBank/DDBJ whole genome shotgun (WGS) entry which is preliminary data.</text>
</comment>
<dbReference type="InterPro" id="IPR008302">
    <property type="entry name" value="NamZ"/>
</dbReference>
<dbReference type="Gene3D" id="3.40.50.12170">
    <property type="entry name" value="Uncharacterised protein PF07075, DUF1343"/>
    <property type="match status" value="1"/>
</dbReference>
<dbReference type="RefSeq" id="WP_094486008.1">
    <property type="nucleotide sequence ID" value="NZ_NOXX01000187.1"/>
</dbReference>
<sequence length="405" mass="45080">MLNYSCTTAKTSFATKPEHINTVAKEPEIIESIVTQEPPTEIFGVGALNFNGYSKLLEGKRVGVLTNQSAVVEGKNLVDFLIEKGVNLTKIYAPEHGFRGTADNGELISDGKDSKTNLPIISLYGDKKKPTPEQLDGIDIMVFDLQDVGVRFYTYISSLHYLMEACAEKGIAVVVLDRPNPNGKIVDGPILEPEKKSFVGMHPVPVLHGMTIGEYARMINGEGWLANGKKCMLYVIACSGYLRDMPYSLPVRPSPNLPNDLSINLYASLCLFEGTNVSVGRGTDKQFQIFGSPYLSRYTFCFTPEPNLGSKNPPYNGKDCYGEDLSEHPFIDRLELKWLLQAYKDTPDKSKFFTSYFERLAGTAKLQQQIESGISASEIRATWESGLIEFKNQRQKYLIYQSASL</sequence>
<feature type="domain" description="Peptidoglycan beta-N-acetylmuramidase NamZ C-terminal" evidence="2">
    <location>
        <begin position="265"/>
        <end position="400"/>
    </location>
</feature>
<dbReference type="EMBL" id="NOXX01000187">
    <property type="protein sequence ID" value="OYQ45067.1"/>
    <property type="molecule type" value="Genomic_DNA"/>
</dbReference>
<dbReference type="InterPro" id="IPR048503">
    <property type="entry name" value="NamZ_C"/>
</dbReference>
<reference evidence="3 4" key="1">
    <citation type="submission" date="2017-07" db="EMBL/GenBank/DDBJ databases">
        <title>Flavobacterium cyanobacteriorum sp. nov., isolated from cyanobacterial aggregates in a eutrophic lake.</title>
        <authorList>
            <person name="Cai H."/>
        </authorList>
    </citation>
    <scope>NUCLEOTIDE SEQUENCE [LARGE SCALE GENOMIC DNA]</scope>
    <source>
        <strain evidence="3 4">TH167</strain>
    </source>
</reference>
<dbReference type="PIRSF" id="PIRSF016719">
    <property type="entry name" value="UCP016719"/>
    <property type="match status" value="1"/>
</dbReference>
<dbReference type="AlphaFoldDB" id="A0A255ZU58"/>
<evidence type="ECO:0000313" key="4">
    <source>
        <dbReference type="Proteomes" id="UP000216035"/>
    </source>
</evidence>
<organism evidence="3 4">
    <name type="scientific">Flavobacterium aurantiibacter</name>
    <dbReference type="NCBI Taxonomy" id="2023067"/>
    <lineage>
        <taxon>Bacteria</taxon>
        <taxon>Pseudomonadati</taxon>
        <taxon>Bacteroidota</taxon>
        <taxon>Flavobacteriia</taxon>
        <taxon>Flavobacteriales</taxon>
        <taxon>Flavobacteriaceae</taxon>
        <taxon>Flavobacterium</taxon>
    </lineage>
</organism>
<dbReference type="GO" id="GO:0033922">
    <property type="term" value="F:peptidoglycan beta-N-acetylmuramidase activity"/>
    <property type="evidence" value="ECO:0007669"/>
    <property type="project" value="InterPro"/>
</dbReference>